<proteinExistence type="predicted"/>
<name>A0A8K1D561_9PASS</name>
<dbReference type="EMBL" id="SWJQ01011179">
    <property type="protein sequence ID" value="TRZ04796.1"/>
    <property type="molecule type" value="Genomic_DNA"/>
</dbReference>
<accession>A0A8K1D561</accession>
<organism evidence="1 2">
    <name type="scientific">Zosterops borbonicus</name>
    <dbReference type="NCBI Taxonomy" id="364589"/>
    <lineage>
        <taxon>Eukaryota</taxon>
        <taxon>Metazoa</taxon>
        <taxon>Chordata</taxon>
        <taxon>Craniata</taxon>
        <taxon>Vertebrata</taxon>
        <taxon>Euteleostomi</taxon>
        <taxon>Archelosauria</taxon>
        <taxon>Archosauria</taxon>
        <taxon>Dinosauria</taxon>
        <taxon>Saurischia</taxon>
        <taxon>Theropoda</taxon>
        <taxon>Coelurosauria</taxon>
        <taxon>Aves</taxon>
        <taxon>Neognathae</taxon>
        <taxon>Neoaves</taxon>
        <taxon>Telluraves</taxon>
        <taxon>Australaves</taxon>
        <taxon>Passeriformes</taxon>
        <taxon>Sylvioidea</taxon>
        <taxon>Zosteropidae</taxon>
        <taxon>Zosterops</taxon>
    </lineage>
</organism>
<dbReference type="AlphaFoldDB" id="A0A8K1D561"/>
<evidence type="ECO:0000313" key="2">
    <source>
        <dbReference type="Proteomes" id="UP000796761"/>
    </source>
</evidence>
<evidence type="ECO:0000313" key="1">
    <source>
        <dbReference type="EMBL" id="TRZ04796.1"/>
    </source>
</evidence>
<sequence length="111" mass="12628">MEMIPSERTVEYQGGHDSIGLWNIGMEMVEYWDGDESRDGDGGISDGDDSIGLWNIGMEMVEYWDGDDSIRLWNIGAKMIRVEYPDGDDFTGLWNTMMEMTPQDCGTSGWR</sequence>
<comment type="caution">
    <text evidence="1">The sequence shown here is derived from an EMBL/GenBank/DDBJ whole genome shotgun (WGS) entry which is preliminary data.</text>
</comment>
<gene>
    <name evidence="1" type="ORF">HGM15179_022311</name>
</gene>
<keyword evidence="2" id="KW-1185">Reference proteome</keyword>
<dbReference type="Proteomes" id="UP000796761">
    <property type="component" value="Unassembled WGS sequence"/>
</dbReference>
<protein>
    <submittedName>
        <fullName evidence="1">Uncharacterized protein</fullName>
    </submittedName>
</protein>
<reference evidence="1" key="1">
    <citation type="submission" date="2019-04" db="EMBL/GenBank/DDBJ databases">
        <title>Genome assembly of Zosterops borbonicus 15179.</title>
        <authorList>
            <person name="Leroy T."/>
            <person name="Anselmetti Y."/>
            <person name="Tilak M.-K."/>
            <person name="Nabholz B."/>
        </authorList>
    </citation>
    <scope>NUCLEOTIDE SEQUENCE</scope>
    <source>
        <strain evidence="1">HGM_15179</strain>
        <tissue evidence="1">Muscle</tissue>
    </source>
</reference>